<dbReference type="PANTHER" id="PTHR21402">
    <property type="entry name" value="GAMETOCYTE SPECIFIC FACTOR 1-RELATED"/>
    <property type="match status" value="1"/>
</dbReference>
<keyword evidence="2" id="KW-0863">Zinc-finger</keyword>
<dbReference type="SUPFAM" id="SSF57667">
    <property type="entry name" value="beta-beta-alpha zinc fingers"/>
    <property type="match status" value="1"/>
</dbReference>
<dbReference type="VEuPathDB" id="VectorBase:CPIJ007944"/>
<dbReference type="HOGENOM" id="CLU_105561_0_0_1"/>
<dbReference type="InParanoid" id="B0WM12"/>
<keyword evidence="7" id="KW-1185">Reference proteome</keyword>
<dbReference type="EnsemblMetazoa" id="CPIJ007944-RA">
    <property type="protein sequence ID" value="CPIJ007944-PA"/>
    <property type="gene ID" value="CPIJ007944"/>
</dbReference>
<reference evidence="6" key="2">
    <citation type="submission" date="2020-05" db="UniProtKB">
        <authorList>
            <consortium name="EnsemblMetazoa"/>
        </authorList>
    </citation>
    <scope>IDENTIFICATION</scope>
    <source>
        <strain evidence="6">JHB</strain>
    </source>
</reference>
<keyword evidence="3" id="KW-0862">Zinc</keyword>
<proteinExistence type="predicted"/>
<evidence type="ECO:0000313" key="5">
    <source>
        <dbReference type="EMBL" id="EDS30826.1"/>
    </source>
</evidence>
<organism>
    <name type="scientific">Culex quinquefasciatus</name>
    <name type="common">Southern house mosquito</name>
    <name type="synonym">Culex pungens</name>
    <dbReference type="NCBI Taxonomy" id="7176"/>
    <lineage>
        <taxon>Eukaryota</taxon>
        <taxon>Metazoa</taxon>
        <taxon>Ecdysozoa</taxon>
        <taxon>Arthropoda</taxon>
        <taxon>Hexapoda</taxon>
        <taxon>Insecta</taxon>
        <taxon>Pterygota</taxon>
        <taxon>Neoptera</taxon>
        <taxon>Endopterygota</taxon>
        <taxon>Diptera</taxon>
        <taxon>Nematocera</taxon>
        <taxon>Culicoidea</taxon>
        <taxon>Culicidae</taxon>
        <taxon>Culicinae</taxon>
        <taxon>Culicini</taxon>
        <taxon>Culex</taxon>
        <taxon>Culex</taxon>
    </lineage>
</organism>
<keyword evidence="1" id="KW-0479">Metal-binding</keyword>
<evidence type="ECO:0000256" key="3">
    <source>
        <dbReference type="ARBA" id="ARBA00022833"/>
    </source>
</evidence>
<dbReference type="KEGG" id="cqu:CpipJ_CPIJ007944"/>
<dbReference type="InterPro" id="IPR036236">
    <property type="entry name" value="Znf_C2H2_sf"/>
</dbReference>
<dbReference type="EMBL" id="DS231993">
    <property type="protein sequence ID" value="EDS30826.1"/>
    <property type="molecule type" value="Genomic_DNA"/>
</dbReference>
<dbReference type="FunCoup" id="B0WM12">
    <property type="interactions" value="471"/>
</dbReference>
<dbReference type="eggNOG" id="KOG4376">
    <property type="taxonomic scope" value="Eukaryota"/>
</dbReference>
<feature type="domain" description="CHHC U11-48K-type" evidence="4">
    <location>
        <begin position="21"/>
        <end position="48"/>
    </location>
</feature>
<dbReference type="Pfam" id="PF05253">
    <property type="entry name" value="zf-U11-48K"/>
    <property type="match status" value="2"/>
</dbReference>
<evidence type="ECO:0000313" key="6">
    <source>
        <dbReference type="EnsemblMetazoa" id="CPIJ007944-PA"/>
    </source>
</evidence>
<evidence type="ECO:0000259" key="4">
    <source>
        <dbReference type="PROSITE" id="PS51800"/>
    </source>
</evidence>
<accession>B0WM12</accession>
<dbReference type="VEuPathDB" id="VectorBase:CQUJHB006661"/>
<dbReference type="Proteomes" id="UP000002320">
    <property type="component" value="Unassembled WGS sequence"/>
</dbReference>
<gene>
    <name evidence="6" type="primary">6040342</name>
    <name evidence="5" type="ORF">CpipJ_CPIJ007944</name>
</gene>
<dbReference type="InterPro" id="IPR051591">
    <property type="entry name" value="UPF0224_FAM112_RNA_Proc"/>
</dbReference>
<evidence type="ECO:0000256" key="2">
    <source>
        <dbReference type="ARBA" id="ARBA00022771"/>
    </source>
</evidence>
<feature type="domain" description="CHHC U11-48K-type" evidence="4">
    <location>
        <begin position="53"/>
        <end position="80"/>
    </location>
</feature>
<dbReference type="PROSITE" id="PS51800">
    <property type="entry name" value="ZF_CHHC_U11_48K"/>
    <property type="match status" value="2"/>
</dbReference>
<dbReference type="AlphaFoldDB" id="B0WM12"/>
<sequence length="179" mass="20718">MNLQLLGAGNCDLSMQGYEDIVECPYNRAHQIMSFRMQTHLYKCRKNHKDLKFVKCPFNETHDLPEPELKYHKTVCPDRETFDRYKYCIRTTAATFVAEQDHATEEPRAPYGMDGDADEETWDQYGKVKAYNPRAYASRHAVIRKCTGMAPSEKKAFKEAERKRLADLGNRSGQNAENN</sequence>
<dbReference type="PANTHER" id="PTHR21402:SF5">
    <property type="entry name" value="GAMETOCYTE SPECIFIC FACTOR 1"/>
    <property type="match status" value="1"/>
</dbReference>
<dbReference type="InterPro" id="IPR022776">
    <property type="entry name" value="TRM13/UPF0224_CHHC_Znf_dom"/>
</dbReference>
<dbReference type="OrthoDB" id="5839404at2759"/>
<evidence type="ECO:0000256" key="1">
    <source>
        <dbReference type="ARBA" id="ARBA00022723"/>
    </source>
</evidence>
<name>B0WM12_CULQU</name>
<dbReference type="GO" id="GO:0008270">
    <property type="term" value="F:zinc ion binding"/>
    <property type="evidence" value="ECO:0007669"/>
    <property type="project" value="UniProtKB-KW"/>
</dbReference>
<protein>
    <recommendedName>
        <fullName evidence="4">CHHC U11-48K-type domain-containing protein</fullName>
    </recommendedName>
</protein>
<dbReference type="OMA" id="YNKEHKM"/>
<reference evidence="5" key="1">
    <citation type="submission" date="2007-03" db="EMBL/GenBank/DDBJ databases">
        <title>Annotation of Culex pipiens quinquefasciatus.</title>
        <authorList>
            <consortium name="The Broad Institute Genome Sequencing Platform"/>
            <person name="Atkinson P.W."/>
            <person name="Hemingway J."/>
            <person name="Christensen B.M."/>
            <person name="Higgs S."/>
            <person name="Kodira C."/>
            <person name="Hannick L."/>
            <person name="Megy K."/>
            <person name="O'Leary S."/>
            <person name="Pearson M."/>
            <person name="Haas B.J."/>
            <person name="Mauceli E."/>
            <person name="Wortman J.R."/>
            <person name="Lee N.H."/>
            <person name="Guigo R."/>
            <person name="Stanke M."/>
            <person name="Alvarado L."/>
            <person name="Amedeo P."/>
            <person name="Antoine C.H."/>
            <person name="Arensburger P."/>
            <person name="Bidwell S.L."/>
            <person name="Crawford M."/>
            <person name="Camaro F."/>
            <person name="Devon K."/>
            <person name="Engels R."/>
            <person name="Hammond M."/>
            <person name="Howarth C."/>
            <person name="Koehrsen M."/>
            <person name="Lawson D."/>
            <person name="Montgomery P."/>
            <person name="Nene V."/>
            <person name="Nusbaum C."/>
            <person name="Puiu D."/>
            <person name="Romero-Severson J."/>
            <person name="Severson D.W."/>
            <person name="Shumway M."/>
            <person name="Sisk P."/>
            <person name="Stolte C."/>
            <person name="Zeng Q."/>
            <person name="Eisenstadt E."/>
            <person name="Fraser-Liggett C."/>
            <person name="Strausberg R."/>
            <person name="Galagan J."/>
            <person name="Birren B."/>
            <person name="Collins F.H."/>
        </authorList>
    </citation>
    <scope>NUCLEOTIDE SEQUENCE [LARGE SCALE GENOMIC DNA]</scope>
    <source>
        <strain evidence="5">JHB</strain>
    </source>
</reference>
<evidence type="ECO:0000313" key="7">
    <source>
        <dbReference type="Proteomes" id="UP000002320"/>
    </source>
</evidence>